<evidence type="ECO:0000256" key="1">
    <source>
        <dbReference type="ARBA" id="ARBA00022723"/>
    </source>
</evidence>
<keyword evidence="1" id="KW-0479">Metal-binding</keyword>
<dbReference type="Gene3D" id="1.10.1200.270">
    <property type="entry name" value="Methyltransferase, alpha-helical capping domain"/>
    <property type="match status" value="1"/>
</dbReference>
<dbReference type="InterPro" id="IPR042086">
    <property type="entry name" value="MeTrfase_capping"/>
</dbReference>
<dbReference type="GO" id="GO:0046872">
    <property type="term" value="F:metal ion binding"/>
    <property type="evidence" value="ECO:0007669"/>
    <property type="project" value="UniProtKB-KW"/>
</dbReference>
<dbReference type="GO" id="GO:0008168">
    <property type="term" value="F:methyltransferase activity"/>
    <property type="evidence" value="ECO:0007669"/>
    <property type="project" value="InterPro"/>
</dbReference>
<dbReference type="EMBL" id="CAJNOU010001418">
    <property type="protein sequence ID" value="CAF1201360.1"/>
    <property type="molecule type" value="Genomic_DNA"/>
</dbReference>
<protein>
    <submittedName>
        <fullName evidence="3">Uncharacterized protein</fullName>
    </submittedName>
</protein>
<dbReference type="InterPro" id="IPR005299">
    <property type="entry name" value="MeTrfase_7"/>
</dbReference>
<organism evidence="3 4">
    <name type="scientific">Rotaria sordida</name>
    <dbReference type="NCBI Taxonomy" id="392033"/>
    <lineage>
        <taxon>Eukaryota</taxon>
        <taxon>Metazoa</taxon>
        <taxon>Spiralia</taxon>
        <taxon>Gnathifera</taxon>
        <taxon>Rotifera</taxon>
        <taxon>Eurotatoria</taxon>
        <taxon>Bdelloidea</taxon>
        <taxon>Philodinida</taxon>
        <taxon>Philodinidae</taxon>
        <taxon>Rotaria</taxon>
    </lineage>
</organism>
<name>A0A814WH27_9BILA</name>
<dbReference type="PANTHER" id="PTHR31009">
    <property type="entry name" value="S-ADENOSYL-L-METHIONINE:CARBOXYL METHYLTRANSFERASE FAMILY PROTEIN"/>
    <property type="match status" value="1"/>
</dbReference>
<dbReference type="InterPro" id="IPR029063">
    <property type="entry name" value="SAM-dependent_MTases_sf"/>
</dbReference>
<proteinExistence type="predicted"/>
<comment type="caution">
    <text evidence="3">The sequence shown here is derived from an EMBL/GenBank/DDBJ whole genome shotgun (WGS) entry which is preliminary data.</text>
</comment>
<keyword evidence="2" id="KW-0460">Magnesium</keyword>
<evidence type="ECO:0000313" key="4">
    <source>
        <dbReference type="Proteomes" id="UP000663889"/>
    </source>
</evidence>
<dbReference type="SUPFAM" id="SSF53335">
    <property type="entry name" value="S-adenosyl-L-methionine-dependent methyltransferases"/>
    <property type="match status" value="1"/>
</dbReference>
<reference evidence="3" key="1">
    <citation type="submission" date="2021-02" db="EMBL/GenBank/DDBJ databases">
        <authorList>
            <person name="Nowell W R."/>
        </authorList>
    </citation>
    <scope>NUCLEOTIDE SEQUENCE</scope>
</reference>
<evidence type="ECO:0000313" key="3">
    <source>
        <dbReference type="EMBL" id="CAF1201360.1"/>
    </source>
</evidence>
<gene>
    <name evidence="3" type="ORF">SEV965_LOCUS21162</name>
</gene>
<dbReference type="Gene3D" id="3.40.50.150">
    <property type="entry name" value="Vaccinia Virus protein VP39"/>
    <property type="match status" value="1"/>
</dbReference>
<sequence>MTTNTGATLGMAAGYNENSSSQLAMVNYMIPYIHMGIDHLDISSSSSPLIIADFGSSHGRNSIEAMKIIIQYLQQTNKLITSPLVVHNDLPTNDWTTLFQLLTEDNSYQGMAIGRSFYEQCLPSNSLSIGFSSTSINWLSKIPCTITNHRFYTFANEKEHEAFKHQSKLDFDAFIENRSRELVPGGILILNIPSTDHQGIVSTAFYCDHVYTCAKLLFNEQELSDLTIPLYCRSLSECVDHALFDRCSLQLIKAESGQVNGPFFEQLQKGQLTLDEFIKIMTKTLQCAFESSIRRALEINGRSKEEIDQLLIEFWSLYEEKLKEKSHSIVTDNPLACVCLVLKKLKVVDK</sequence>
<dbReference type="Proteomes" id="UP000663889">
    <property type="component" value="Unassembled WGS sequence"/>
</dbReference>
<accession>A0A814WH27</accession>
<dbReference type="AlphaFoldDB" id="A0A814WH27"/>
<dbReference type="Pfam" id="PF03492">
    <property type="entry name" value="Methyltransf_7"/>
    <property type="match status" value="1"/>
</dbReference>
<evidence type="ECO:0000256" key="2">
    <source>
        <dbReference type="ARBA" id="ARBA00022842"/>
    </source>
</evidence>